<evidence type="ECO:0000256" key="25">
    <source>
        <dbReference type="ARBA" id="ARBA00049669"/>
    </source>
</evidence>
<evidence type="ECO:0000256" key="14">
    <source>
        <dbReference type="ARBA" id="ARBA00023136"/>
    </source>
</evidence>
<feature type="non-terminal residue" evidence="27">
    <location>
        <position position="291"/>
    </location>
</feature>
<keyword evidence="12" id="KW-0915">Sodium</keyword>
<dbReference type="GO" id="GO:0086091">
    <property type="term" value="P:regulation of heart rate by cardiac conduction"/>
    <property type="evidence" value="ECO:0007669"/>
    <property type="project" value="TreeGrafter"/>
</dbReference>
<keyword evidence="13" id="KW-0406">Ion transport</keyword>
<keyword evidence="20" id="KW-0393">Immunoglobulin domain</keyword>
<name>A0A8X7XQJ2_POLSE</name>
<keyword evidence="19" id="KW-0407">Ion channel</keyword>
<dbReference type="GO" id="GO:0005272">
    <property type="term" value="F:sodium channel activity"/>
    <property type="evidence" value="ECO:0007669"/>
    <property type="project" value="UniProtKB-KW"/>
</dbReference>
<evidence type="ECO:0000256" key="15">
    <source>
        <dbReference type="ARBA" id="ARBA00023157"/>
    </source>
</evidence>
<evidence type="ECO:0000256" key="6">
    <source>
        <dbReference type="ARBA" id="ARBA00022461"/>
    </source>
</evidence>
<keyword evidence="15" id="KW-1015">Disulfide bond</keyword>
<evidence type="ECO:0000256" key="12">
    <source>
        <dbReference type="ARBA" id="ARBA00023053"/>
    </source>
</evidence>
<feature type="non-terminal residue" evidence="27">
    <location>
        <position position="1"/>
    </location>
</feature>
<dbReference type="InterPro" id="IPR027098">
    <property type="entry name" value="Na_channel_b1/b3"/>
</dbReference>
<keyword evidence="28" id="KW-1185">Reference proteome</keyword>
<evidence type="ECO:0000256" key="7">
    <source>
        <dbReference type="ARBA" id="ARBA00022475"/>
    </source>
</evidence>
<keyword evidence="6" id="KW-0894">Sodium channel</keyword>
<dbReference type="InterPro" id="IPR036179">
    <property type="entry name" value="Ig-like_dom_sf"/>
</dbReference>
<evidence type="ECO:0000256" key="2">
    <source>
        <dbReference type="ARBA" id="ARBA00004484"/>
    </source>
</evidence>
<evidence type="ECO:0000256" key="4">
    <source>
        <dbReference type="ARBA" id="ARBA00010404"/>
    </source>
</evidence>
<comment type="subcellular location">
    <subcellularLocation>
        <location evidence="1">Cell membrane</location>
        <topology evidence="1">Single-pass type I membrane protein</topology>
    </subcellularLocation>
    <subcellularLocation>
        <location evidence="3">Cell projection</location>
        <location evidence="3">Axon</location>
    </subcellularLocation>
    <subcellularLocation>
        <location evidence="2">Perikaryon</location>
    </subcellularLocation>
</comment>
<comment type="caution">
    <text evidence="27">The sequence shown here is derived from an EMBL/GenBank/DDBJ whole genome shotgun (WGS) entry which is preliminary data.</text>
</comment>
<dbReference type="PANTHER" id="PTHR10546:SF2">
    <property type="entry name" value="SODIUM CHANNEL SUBUNIT BETA-1"/>
    <property type="match status" value="1"/>
</dbReference>
<dbReference type="AlphaFoldDB" id="A0A8X7XQJ2"/>
<evidence type="ECO:0000256" key="22">
    <source>
        <dbReference type="ARBA" id="ARBA00044530"/>
    </source>
</evidence>
<evidence type="ECO:0000256" key="10">
    <source>
        <dbReference type="ARBA" id="ARBA00022882"/>
    </source>
</evidence>
<dbReference type="InterPro" id="IPR013783">
    <property type="entry name" value="Ig-like_fold"/>
</dbReference>
<comment type="similarity">
    <text evidence="4">Belongs to the sodium channel auxiliary subunit SCN3B (TC 8.A.17) family.</text>
</comment>
<evidence type="ECO:0000256" key="20">
    <source>
        <dbReference type="ARBA" id="ARBA00023319"/>
    </source>
</evidence>
<organism evidence="27 28">
    <name type="scientific">Polypterus senegalus</name>
    <name type="common">Senegal bichir</name>
    <dbReference type="NCBI Taxonomy" id="55291"/>
    <lineage>
        <taxon>Eukaryota</taxon>
        <taxon>Metazoa</taxon>
        <taxon>Chordata</taxon>
        <taxon>Craniata</taxon>
        <taxon>Vertebrata</taxon>
        <taxon>Euteleostomi</taxon>
        <taxon>Actinopterygii</taxon>
        <taxon>Polypteriformes</taxon>
        <taxon>Polypteridae</taxon>
        <taxon>Polypterus</taxon>
    </lineage>
</organism>
<evidence type="ECO:0000256" key="1">
    <source>
        <dbReference type="ARBA" id="ARBA00004251"/>
    </source>
</evidence>
<dbReference type="InterPro" id="IPR007110">
    <property type="entry name" value="Ig-like_dom"/>
</dbReference>
<evidence type="ECO:0000256" key="23">
    <source>
        <dbReference type="ARBA" id="ARBA00045714"/>
    </source>
</evidence>
<evidence type="ECO:0000256" key="5">
    <source>
        <dbReference type="ARBA" id="ARBA00022448"/>
    </source>
</evidence>
<proteinExistence type="inferred from homology"/>
<protein>
    <recommendedName>
        <fullName evidence="24">Sodium channel regulatory subunit beta-1</fullName>
    </recommendedName>
    <alternativeName>
        <fullName evidence="22">Sodium channel regulatory subunit beta-3</fullName>
    </alternativeName>
</protein>
<evidence type="ECO:0000256" key="8">
    <source>
        <dbReference type="ARBA" id="ARBA00022692"/>
    </source>
</evidence>
<dbReference type="EMBL" id="JAATIS010000094">
    <property type="protein sequence ID" value="KAG2471424.1"/>
    <property type="molecule type" value="Genomic_DNA"/>
</dbReference>
<dbReference type="GO" id="GO:0043204">
    <property type="term" value="C:perikaryon"/>
    <property type="evidence" value="ECO:0007669"/>
    <property type="project" value="UniProtKB-SubCell"/>
</dbReference>
<keyword evidence="10" id="KW-0851">Voltage-gated channel</keyword>
<dbReference type="Pfam" id="PF07686">
    <property type="entry name" value="V-set"/>
    <property type="match status" value="1"/>
</dbReference>
<dbReference type="InterPro" id="IPR013106">
    <property type="entry name" value="Ig_V-set"/>
</dbReference>
<comment type="function">
    <text evidence="23">Regulatory subunit of multiple voltage-gated sodium (Nav) channels directly mediating the depolarization of excitable membranes. Navs, also called VGSCs (voltage-gated sodium channels) or VDSCs (voltage-dependent sodium channels), operate by switching between closed and open conformations depending on the voltage difference across the membrane. In the open conformation they allow Na(+) ions to selectively pass through the pore, along their electrochemical gradient. The influx of Na+ ions provokes membrane depolarization, initiating the propagation of electrical signals throughout cells and tissues. The accessory beta subunits participate in localization and functional modulation of the Nav channels. Modulates the activity of SCN1A/Nav1.1, SCN2A/Nav1.2, SCN3A/Nav1.3, SCN4A/Nav1.4, SCN5A/Nav1.5, SCN8A/Nav1.6, SCN9A/Nav1.7 and SCN10A/Nav1.8.</text>
</comment>
<evidence type="ECO:0000256" key="16">
    <source>
        <dbReference type="ARBA" id="ARBA00023180"/>
    </source>
</evidence>
<comment type="subunit">
    <text evidence="25">A voltage-gated sodium (Nav) channel consists of an ion-conducting pore-forming alpha subunit functional on its own that is regulated by one or more beta subunits. Forms homodimers and homotrimers. SCN3B is non-covalently associated with alpha subunits and induces the formation of alpha subunit oligomers, including trimers. Interacts with SCN5A/Nav1.5; regulatory subunit of SCN5A/Nav1.5. Interacts with SCN7A/Nav2.1; probable regulatory subunit of SCN7A/Nav2.1. Interacts with SCN10A; regulatory subunit of SCN10A/Nav1.8. Interacts with NFASC; probably involved in targeting the sodium channels to the nodes of Ranvier.</text>
</comment>
<keyword evidence="7" id="KW-1003">Cell membrane</keyword>
<evidence type="ECO:0000313" key="27">
    <source>
        <dbReference type="EMBL" id="KAG2471424.1"/>
    </source>
</evidence>
<dbReference type="FunFam" id="2.60.40.10:FF:000375">
    <property type="entry name" value="Sodium channel beta 1 subunit"/>
    <property type="match status" value="1"/>
</dbReference>
<comment type="similarity">
    <text evidence="21">Belongs to the sodium channel auxiliary subunit SCN1B (TC 8.A.17) family.</text>
</comment>
<dbReference type="Gene3D" id="2.60.40.10">
    <property type="entry name" value="Immunoglobulins"/>
    <property type="match status" value="1"/>
</dbReference>
<dbReference type="GO" id="GO:0019871">
    <property type="term" value="F:sodium channel inhibitor activity"/>
    <property type="evidence" value="ECO:0007669"/>
    <property type="project" value="TreeGrafter"/>
</dbReference>
<reference evidence="27 28" key="1">
    <citation type="journal article" date="2021" name="Cell">
        <title>Tracing the genetic footprints of vertebrate landing in non-teleost ray-finned fishes.</title>
        <authorList>
            <person name="Bi X."/>
            <person name="Wang K."/>
            <person name="Yang L."/>
            <person name="Pan H."/>
            <person name="Jiang H."/>
            <person name="Wei Q."/>
            <person name="Fang M."/>
            <person name="Yu H."/>
            <person name="Zhu C."/>
            <person name="Cai Y."/>
            <person name="He Y."/>
            <person name="Gan X."/>
            <person name="Zeng H."/>
            <person name="Yu D."/>
            <person name="Zhu Y."/>
            <person name="Jiang H."/>
            <person name="Qiu Q."/>
            <person name="Yang H."/>
            <person name="Zhang Y.E."/>
            <person name="Wang W."/>
            <person name="Zhu M."/>
            <person name="He S."/>
            <person name="Zhang G."/>
        </authorList>
    </citation>
    <scope>NUCLEOTIDE SEQUENCE [LARGE SCALE GENOMIC DNA]</scope>
    <source>
        <strain evidence="27">Bchr_013</strain>
    </source>
</reference>
<dbReference type="SUPFAM" id="SSF48726">
    <property type="entry name" value="Immunoglobulin"/>
    <property type="match status" value="1"/>
</dbReference>
<evidence type="ECO:0000313" key="28">
    <source>
        <dbReference type="Proteomes" id="UP000886611"/>
    </source>
</evidence>
<keyword evidence="5" id="KW-0813">Transport</keyword>
<evidence type="ECO:0000259" key="26">
    <source>
        <dbReference type="PROSITE" id="PS50835"/>
    </source>
</evidence>
<evidence type="ECO:0000256" key="3">
    <source>
        <dbReference type="ARBA" id="ARBA00004489"/>
    </source>
</evidence>
<evidence type="ECO:0000256" key="21">
    <source>
        <dbReference type="ARBA" id="ARBA00024210"/>
    </source>
</evidence>
<dbReference type="GO" id="GO:0001518">
    <property type="term" value="C:voltage-gated sodium channel complex"/>
    <property type="evidence" value="ECO:0007669"/>
    <property type="project" value="InterPro"/>
</dbReference>
<evidence type="ECO:0000256" key="13">
    <source>
        <dbReference type="ARBA" id="ARBA00023065"/>
    </source>
</evidence>
<evidence type="ECO:0000256" key="17">
    <source>
        <dbReference type="ARBA" id="ARBA00023201"/>
    </source>
</evidence>
<sequence>MDGFGLQYSQRLHMENSKYVRAEVLGTVPPCFFVMKAQGCRAGCVEVDSDTEAVAGNGFKLGCISCKKRSEVEATAVITWLFQSADDEDFREIYSYESVGVVQDEQFEGRIDWNGSKNTRDLQDGSIYLHNVTFNDSGVYKCNVNRLLMYEHYEFNSNATKVVHLNVVPKGVSSRLGLVNVPKQKLHGSAGKVPPAPLESKGLETTEEPLRITNPEVVKTARSDGHSWGSENAIRVQGGADETCEDLWSRNMGANKKRGCLDRLCYGVGVSLGLPAYEVVPSCAAEEKTDN</sequence>
<dbReference type="PANTHER" id="PTHR10546">
    <property type="entry name" value="SODIUM CHANNEL SUBUNIT BETA-1 AND 3"/>
    <property type="match status" value="1"/>
</dbReference>
<evidence type="ECO:0000256" key="19">
    <source>
        <dbReference type="ARBA" id="ARBA00023303"/>
    </source>
</evidence>
<dbReference type="PROSITE" id="PS50835">
    <property type="entry name" value="IG_LIKE"/>
    <property type="match status" value="1"/>
</dbReference>
<evidence type="ECO:0000256" key="24">
    <source>
        <dbReference type="ARBA" id="ARBA00047180"/>
    </source>
</evidence>
<keyword evidence="8" id="KW-0812">Transmembrane</keyword>
<gene>
    <name evidence="27" type="primary">Scn1b</name>
    <name evidence="27" type="ORF">GTO96_0006642</name>
</gene>
<feature type="domain" description="Ig-like" evidence="26">
    <location>
        <begin position="30"/>
        <end position="145"/>
    </location>
</feature>
<dbReference type="Proteomes" id="UP000886611">
    <property type="component" value="Unassembled WGS sequence"/>
</dbReference>
<accession>A0A8X7XQJ2</accession>
<keyword evidence="9" id="KW-0732">Signal</keyword>
<dbReference type="GO" id="GO:0044325">
    <property type="term" value="F:transmembrane transporter binding"/>
    <property type="evidence" value="ECO:0007669"/>
    <property type="project" value="TreeGrafter"/>
</dbReference>
<keyword evidence="14" id="KW-0472">Membrane</keyword>
<keyword evidence="16" id="KW-0325">Glycoprotein</keyword>
<evidence type="ECO:0000256" key="9">
    <source>
        <dbReference type="ARBA" id="ARBA00022729"/>
    </source>
</evidence>
<keyword evidence="17" id="KW-0739">Sodium transport</keyword>
<dbReference type="GO" id="GO:0030424">
    <property type="term" value="C:axon"/>
    <property type="evidence" value="ECO:0007669"/>
    <property type="project" value="UniProtKB-SubCell"/>
</dbReference>
<dbReference type="GO" id="GO:0086002">
    <property type="term" value="P:cardiac muscle cell action potential involved in contraction"/>
    <property type="evidence" value="ECO:0007669"/>
    <property type="project" value="TreeGrafter"/>
</dbReference>
<keyword evidence="18" id="KW-0966">Cell projection</keyword>
<evidence type="ECO:0000256" key="11">
    <source>
        <dbReference type="ARBA" id="ARBA00022989"/>
    </source>
</evidence>
<evidence type="ECO:0000256" key="18">
    <source>
        <dbReference type="ARBA" id="ARBA00023273"/>
    </source>
</evidence>
<keyword evidence="11" id="KW-1133">Transmembrane helix</keyword>